<gene>
    <name evidence="1" type="ORF">E6K73_08060</name>
</gene>
<evidence type="ECO:0000313" key="1">
    <source>
        <dbReference type="EMBL" id="TMQ50310.1"/>
    </source>
</evidence>
<sequence length="150" mass="16441">MSRPNEVVAHLIDGRVVKGGCQDFSPSRPAFHVTPPSGGAPTQVRLNQLKAVFFVRNLAGDPVRMDLRGFLRAPTENSFGVKIAVLFPDGELLCGYSLAYSPRREGFFIFPADPGTNNLSIYVVVNAVLEIREREAAEELARKVLDSRVA</sequence>
<dbReference type="InterPro" id="IPR054251">
    <property type="entry name" value="DUF6982"/>
</dbReference>
<organism evidence="1 2">
    <name type="scientific">Eiseniibacteriota bacterium</name>
    <dbReference type="NCBI Taxonomy" id="2212470"/>
    <lineage>
        <taxon>Bacteria</taxon>
        <taxon>Candidatus Eiseniibacteriota</taxon>
    </lineage>
</organism>
<evidence type="ECO:0000313" key="2">
    <source>
        <dbReference type="Proteomes" id="UP000320184"/>
    </source>
</evidence>
<accession>A0A538SG16</accession>
<name>A0A538SG16_UNCEI</name>
<comment type="caution">
    <text evidence="1">The sequence shown here is derived from an EMBL/GenBank/DDBJ whole genome shotgun (WGS) entry which is preliminary data.</text>
</comment>
<proteinExistence type="predicted"/>
<protein>
    <submittedName>
        <fullName evidence="1">Uncharacterized protein</fullName>
    </submittedName>
</protein>
<reference evidence="1 2" key="1">
    <citation type="journal article" date="2019" name="Nat. Microbiol.">
        <title>Mediterranean grassland soil C-N compound turnover is dependent on rainfall and depth, and is mediated by genomically divergent microorganisms.</title>
        <authorList>
            <person name="Diamond S."/>
            <person name="Andeer P.F."/>
            <person name="Li Z."/>
            <person name="Crits-Christoph A."/>
            <person name="Burstein D."/>
            <person name="Anantharaman K."/>
            <person name="Lane K.R."/>
            <person name="Thomas B.C."/>
            <person name="Pan C."/>
            <person name="Northen T.R."/>
            <person name="Banfield J.F."/>
        </authorList>
    </citation>
    <scope>NUCLEOTIDE SEQUENCE [LARGE SCALE GENOMIC DNA]</scope>
    <source>
        <strain evidence="1">WS_3</strain>
    </source>
</reference>
<dbReference type="Proteomes" id="UP000320184">
    <property type="component" value="Unassembled WGS sequence"/>
</dbReference>
<dbReference type="Pfam" id="PF22478">
    <property type="entry name" value="DUF6982"/>
    <property type="match status" value="1"/>
</dbReference>
<dbReference type="EMBL" id="VBOT01000102">
    <property type="protein sequence ID" value="TMQ50310.1"/>
    <property type="molecule type" value="Genomic_DNA"/>
</dbReference>
<dbReference type="AlphaFoldDB" id="A0A538SG16"/>